<reference evidence="1" key="1">
    <citation type="journal article" date="2021" name="Int. J. Syst. Evol. Microbiol.">
        <title>Bradyrhizobium septentrionale sp. nov. (sv. septentrionale) and Bradyrhizobium quebecense sp. nov. (sv. septentrionale) associated with legumes native to Canada possess rearranged symbiosis genes and numerous insertion sequences.</title>
        <authorList>
            <person name="Bromfield E.S.P."/>
            <person name="Cloutier S."/>
        </authorList>
    </citation>
    <scope>NUCLEOTIDE SEQUENCE</scope>
    <source>
        <strain evidence="1">5S5</strain>
    </source>
</reference>
<keyword evidence="2" id="KW-1185">Reference proteome</keyword>
<gene>
    <name evidence="1" type="ORF">WDK88_12210</name>
</gene>
<dbReference type="RefSeq" id="WP_338821858.1">
    <property type="nucleotide sequence ID" value="NZ_CP147708.1"/>
</dbReference>
<evidence type="ECO:0000313" key="2">
    <source>
        <dbReference type="Proteomes" id="UP001432046"/>
    </source>
</evidence>
<name>A0ABZ2P6H5_9BRAD</name>
<evidence type="ECO:0000313" key="1">
    <source>
        <dbReference type="EMBL" id="WXC82286.1"/>
    </source>
</evidence>
<dbReference type="Proteomes" id="UP001432046">
    <property type="component" value="Chromosome"/>
</dbReference>
<organism evidence="1 2">
    <name type="scientific">Bradyrhizobium septentrionale</name>
    <dbReference type="NCBI Taxonomy" id="1404411"/>
    <lineage>
        <taxon>Bacteria</taxon>
        <taxon>Pseudomonadati</taxon>
        <taxon>Pseudomonadota</taxon>
        <taxon>Alphaproteobacteria</taxon>
        <taxon>Hyphomicrobiales</taxon>
        <taxon>Nitrobacteraceae</taxon>
        <taxon>Bradyrhizobium</taxon>
    </lineage>
</organism>
<dbReference type="EMBL" id="CP147711">
    <property type="protein sequence ID" value="WXC82286.1"/>
    <property type="molecule type" value="Genomic_DNA"/>
</dbReference>
<sequence>MLLPGIKVQTEPDNVTPIRQIQMARFDGKSWALFGDVLSDK</sequence>
<accession>A0ABZ2P6H5</accession>
<reference evidence="1" key="2">
    <citation type="submission" date="2024-03" db="EMBL/GenBank/DDBJ databases">
        <authorList>
            <person name="Bromfield E.S.P."/>
            <person name="Cloutier S."/>
        </authorList>
    </citation>
    <scope>NUCLEOTIDE SEQUENCE</scope>
    <source>
        <strain evidence="1">5S5</strain>
    </source>
</reference>
<protein>
    <submittedName>
        <fullName evidence="1">Uncharacterized protein</fullName>
    </submittedName>
</protein>
<proteinExistence type="predicted"/>